<accession>A0ACC2UQZ0</accession>
<proteinExistence type="predicted"/>
<gene>
    <name evidence="1" type="ORF">DSO57_1018175</name>
</gene>
<sequence length="740" mass="81213">MAFKHIVSLIYLLCSLKAHSPARLDSLRYFEYVQYRINGPEVSFTNFHLTITNFNQTLHLHLKPNPHLLHPVLVGEAEKYLVYTGYVYDRKSTILDGNLDYYLSRKQSLGTASVVITLVDKRPCFDGTLHFEGTTYTMQSINGLKSIHGLDIPAASVRHRQDKLASTVIYRTQDLGTPGRQQSTCSTIGSAMPRQSVFRLMRRVAGCSPEESLFMAVAADCSYIEHYLTVERALTAIISDWNEVSRVYETSFGLKLGLFHVFVPHAECQQGKFDDMEWNRPCETKCNLTERLDHFAGWVSKSRYPNALWHLRTKCPIADKIGYAYKPKDCSSLSKTAINGQQASPAVAISSVTSESWKVIAHEIGHNFGANHDCDGGTCNAGNTTCCECSGCDCKGQFLMTATATTEAAEFSQCSKSQICQGIAILASCFSDTQAYQLVGRSICGNGIKEEGEACDCGGIDGCQGNQCCDPLTCTLKDNAKCDDSNDRCCQSCQVKPPGEVCRPSLGSCDWAETCDGVSGSCPVDRFLPDGISCGNELYCASGLCTSRDLQCQQYKYKTLANNESKTCGISSDRCKLACTNEHSQCVIYPDMFIDGTRCGHNLFCSGGVCQGTHFDQVVDQVIYTHYIIPVCAAVILAILLILILVVRRVRRNAPAKDLASFPEPPPIHPTSTEIPYLPQRRPHPRSALPTFLSQPHPSLPNLPTQLQSSPAAISPQLSLPDLSRTAAPIDLVAEEPASL</sequence>
<evidence type="ECO:0000313" key="2">
    <source>
        <dbReference type="Proteomes" id="UP001165960"/>
    </source>
</evidence>
<dbReference type="EMBL" id="QTSX02000078">
    <property type="protein sequence ID" value="KAJ9088916.1"/>
    <property type="molecule type" value="Genomic_DNA"/>
</dbReference>
<reference evidence="1" key="1">
    <citation type="submission" date="2022-04" db="EMBL/GenBank/DDBJ databases">
        <title>Genome of the entomopathogenic fungus Entomophthora muscae.</title>
        <authorList>
            <person name="Elya C."/>
            <person name="Lovett B.R."/>
            <person name="Lee E."/>
            <person name="Macias A.M."/>
            <person name="Hajek A.E."/>
            <person name="De Bivort B.L."/>
            <person name="Kasson M.T."/>
            <person name="De Fine Licht H.H."/>
            <person name="Stajich J.E."/>
        </authorList>
    </citation>
    <scope>NUCLEOTIDE SEQUENCE</scope>
    <source>
        <strain evidence="1">Berkeley</strain>
    </source>
</reference>
<name>A0ACC2UQZ0_9FUNG</name>
<evidence type="ECO:0000313" key="1">
    <source>
        <dbReference type="EMBL" id="KAJ9088916.1"/>
    </source>
</evidence>
<dbReference type="Proteomes" id="UP001165960">
    <property type="component" value="Unassembled WGS sequence"/>
</dbReference>
<comment type="caution">
    <text evidence="1">The sequence shown here is derived from an EMBL/GenBank/DDBJ whole genome shotgun (WGS) entry which is preliminary data.</text>
</comment>
<keyword evidence="2" id="KW-1185">Reference proteome</keyword>
<protein>
    <submittedName>
        <fullName evidence="1">Uncharacterized protein</fullName>
    </submittedName>
</protein>
<organism evidence="1 2">
    <name type="scientific">Entomophthora muscae</name>
    <dbReference type="NCBI Taxonomy" id="34485"/>
    <lineage>
        <taxon>Eukaryota</taxon>
        <taxon>Fungi</taxon>
        <taxon>Fungi incertae sedis</taxon>
        <taxon>Zoopagomycota</taxon>
        <taxon>Entomophthoromycotina</taxon>
        <taxon>Entomophthoromycetes</taxon>
        <taxon>Entomophthorales</taxon>
        <taxon>Entomophthoraceae</taxon>
        <taxon>Entomophthora</taxon>
    </lineage>
</organism>